<dbReference type="PANTHER" id="PTHR34003">
    <property type="entry name" value="BLL2395 PROTEIN"/>
    <property type="match status" value="1"/>
</dbReference>
<organism evidence="1 2">
    <name type="scientific">Rhodanobacter terrae</name>
    <dbReference type="NCBI Taxonomy" id="418647"/>
    <lineage>
        <taxon>Bacteria</taxon>
        <taxon>Pseudomonadati</taxon>
        <taxon>Pseudomonadota</taxon>
        <taxon>Gammaproteobacteria</taxon>
        <taxon>Lysobacterales</taxon>
        <taxon>Rhodanobacteraceae</taxon>
        <taxon>Rhodanobacter</taxon>
    </lineage>
</organism>
<dbReference type="SUPFAM" id="SSF54427">
    <property type="entry name" value="NTF2-like"/>
    <property type="match status" value="1"/>
</dbReference>
<dbReference type="EMBL" id="JBHSNG010000018">
    <property type="protein sequence ID" value="MFC5582400.1"/>
    <property type="molecule type" value="Genomic_DNA"/>
</dbReference>
<comment type="caution">
    <text evidence="1">The sequence shown here is derived from an EMBL/GenBank/DDBJ whole genome shotgun (WGS) entry which is preliminary data.</text>
</comment>
<proteinExistence type="predicted"/>
<accession>A0ABW0SZH2</accession>
<dbReference type="PANTHER" id="PTHR34003:SF2">
    <property type="entry name" value="SNOAL-LIKE DOMAIN-CONTAINING PROTEIN"/>
    <property type="match status" value="1"/>
</dbReference>
<protein>
    <recommendedName>
        <fullName evidence="3">SnoaL-like domain-containing protein</fullName>
    </recommendedName>
</protein>
<gene>
    <name evidence="1" type="ORF">ACFPPB_14865</name>
</gene>
<sequence length="166" mass="19225">MVGFFEAWHVVVLDALKLVGLRRQRMATSLGLSPSIFKRKKQMPTAETLERFIARVEENAHAEACEEFYTANSTMQENQSPPRIGRDAHVTNEHKVMARAKSVWSKCVRPVFVNGDNVVIRWIFHFDWADGTVTHMEELAYQRWDGERIAEETFFYDPAQRIPGKI</sequence>
<keyword evidence="2" id="KW-1185">Reference proteome</keyword>
<reference evidence="2" key="1">
    <citation type="journal article" date="2019" name="Int. J. Syst. Evol. Microbiol.">
        <title>The Global Catalogue of Microorganisms (GCM) 10K type strain sequencing project: providing services to taxonomists for standard genome sequencing and annotation.</title>
        <authorList>
            <consortium name="The Broad Institute Genomics Platform"/>
            <consortium name="The Broad Institute Genome Sequencing Center for Infectious Disease"/>
            <person name="Wu L."/>
            <person name="Ma J."/>
        </authorList>
    </citation>
    <scope>NUCLEOTIDE SEQUENCE [LARGE SCALE GENOMIC DNA]</scope>
    <source>
        <strain evidence="2">CGMCC 1.13587</strain>
    </source>
</reference>
<dbReference type="Gene3D" id="3.10.450.50">
    <property type="match status" value="1"/>
</dbReference>
<dbReference type="InterPro" id="IPR032710">
    <property type="entry name" value="NTF2-like_dom_sf"/>
</dbReference>
<name>A0ABW0SZH2_9GAMM</name>
<evidence type="ECO:0000313" key="2">
    <source>
        <dbReference type="Proteomes" id="UP001596111"/>
    </source>
</evidence>
<dbReference type="RefSeq" id="WP_377328448.1">
    <property type="nucleotide sequence ID" value="NZ_JBHSNG010000018.1"/>
</dbReference>
<evidence type="ECO:0000313" key="1">
    <source>
        <dbReference type="EMBL" id="MFC5582400.1"/>
    </source>
</evidence>
<dbReference type="Proteomes" id="UP001596111">
    <property type="component" value="Unassembled WGS sequence"/>
</dbReference>
<evidence type="ECO:0008006" key="3">
    <source>
        <dbReference type="Google" id="ProtNLM"/>
    </source>
</evidence>